<evidence type="ECO:0000313" key="3">
    <source>
        <dbReference type="Proteomes" id="UP001175228"/>
    </source>
</evidence>
<keyword evidence="1" id="KW-1133">Transmembrane helix</keyword>
<feature type="transmembrane region" description="Helical" evidence="1">
    <location>
        <begin position="183"/>
        <end position="205"/>
    </location>
</feature>
<keyword evidence="1" id="KW-0472">Membrane</keyword>
<dbReference type="AlphaFoldDB" id="A0AA39UKN1"/>
<feature type="transmembrane region" description="Helical" evidence="1">
    <location>
        <begin position="232"/>
        <end position="255"/>
    </location>
</feature>
<dbReference type="EMBL" id="JAUEPU010000033">
    <property type="protein sequence ID" value="KAK0491833.1"/>
    <property type="molecule type" value="Genomic_DNA"/>
</dbReference>
<organism evidence="2 3">
    <name type="scientific">Armillaria luteobubalina</name>
    <dbReference type="NCBI Taxonomy" id="153913"/>
    <lineage>
        <taxon>Eukaryota</taxon>
        <taxon>Fungi</taxon>
        <taxon>Dikarya</taxon>
        <taxon>Basidiomycota</taxon>
        <taxon>Agaricomycotina</taxon>
        <taxon>Agaricomycetes</taxon>
        <taxon>Agaricomycetidae</taxon>
        <taxon>Agaricales</taxon>
        <taxon>Marasmiineae</taxon>
        <taxon>Physalacriaceae</taxon>
        <taxon>Armillaria</taxon>
    </lineage>
</organism>
<feature type="transmembrane region" description="Helical" evidence="1">
    <location>
        <begin position="142"/>
        <end position="163"/>
    </location>
</feature>
<feature type="transmembrane region" description="Helical" evidence="1">
    <location>
        <begin position="39"/>
        <end position="55"/>
    </location>
</feature>
<feature type="transmembrane region" description="Helical" evidence="1">
    <location>
        <begin position="62"/>
        <end position="83"/>
    </location>
</feature>
<accession>A0AA39UKN1</accession>
<name>A0AA39UKN1_9AGAR</name>
<sequence>MSISLAEAYFIALGCEIFLHGTFLPVVSAREAFTKPHPAGMYTALWLVSMYLLLFKRKRTTVIIVMTVLNIAMWVVATSHMAISFEQNYHAFLFRHAADDSTVWEDNASPNIYSQISLEAVNIIIGDGIVIWRAWILWGRKWWVIFTSGTLLTGTLAAAVGIIRAYTMAPPGITVFDNPTLSTWAIAFISSTLTTNLWATSLVAYRTWSHNKFIRSITGETLMTRFRRQNGILAILIESGVFYSCTWFVAIITFACGTNGIYPVIDILSQLTAIYPTLIITLVCLRSTLDVAIETFQQTTHEWAVRPGTVRNPDDVLTAASYPLNTLRIGVQTKTDSSDQVQLDSIRSGLEGSSTISDKPRSISYNGLRPDDKFDVV</sequence>
<protein>
    <submittedName>
        <fullName evidence="2">Uncharacterized protein</fullName>
    </submittedName>
</protein>
<dbReference type="Proteomes" id="UP001175228">
    <property type="component" value="Unassembled WGS sequence"/>
</dbReference>
<feature type="transmembrane region" description="Helical" evidence="1">
    <location>
        <begin position="112"/>
        <end position="135"/>
    </location>
</feature>
<proteinExistence type="predicted"/>
<gene>
    <name evidence="2" type="ORF">EDD18DRAFT_1358628</name>
</gene>
<comment type="caution">
    <text evidence="2">The sequence shown here is derived from an EMBL/GenBank/DDBJ whole genome shotgun (WGS) entry which is preliminary data.</text>
</comment>
<feature type="transmembrane region" description="Helical" evidence="1">
    <location>
        <begin position="267"/>
        <end position="285"/>
    </location>
</feature>
<keyword evidence="1" id="KW-0812">Transmembrane</keyword>
<feature type="transmembrane region" description="Helical" evidence="1">
    <location>
        <begin position="7"/>
        <end position="27"/>
    </location>
</feature>
<evidence type="ECO:0000313" key="2">
    <source>
        <dbReference type="EMBL" id="KAK0491833.1"/>
    </source>
</evidence>
<reference evidence="2" key="1">
    <citation type="submission" date="2023-06" db="EMBL/GenBank/DDBJ databases">
        <authorList>
            <consortium name="Lawrence Berkeley National Laboratory"/>
            <person name="Ahrendt S."/>
            <person name="Sahu N."/>
            <person name="Indic B."/>
            <person name="Wong-Bajracharya J."/>
            <person name="Merenyi Z."/>
            <person name="Ke H.-M."/>
            <person name="Monk M."/>
            <person name="Kocsube S."/>
            <person name="Drula E."/>
            <person name="Lipzen A."/>
            <person name="Balint B."/>
            <person name="Henrissat B."/>
            <person name="Andreopoulos B."/>
            <person name="Martin F.M."/>
            <person name="Harder C.B."/>
            <person name="Rigling D."/>
            <person name="Ford K.L."/>
            <person name="Foster G.D."/>
            <person name="Pangilinan J."/>
            <person name="Papanicolaou A."/>
            <person name="Barry K."/>
            <person name="LaButti K."/>
            <person name="Viragh M."/>
            <person name="Koriabine M."/>
            <person name="Yan M."/>
            <person name="Riley R."/>
            <person name="Champramary S."/>
            <person name="Plett K.L."/>
            <person name="Tsai I.J."/>
            <person name="Slot J."/>
            <person name="Sipos G."/>
            <person name="Plett J."/>
            <person name="Nagy L.G."/>
            <person name="Grigoriev I.V."/>
        </authorList>
    </citation>
    <scope>NUCLEOTIDE SEQUENCE</scope>
    <source>
        <strain evidence="2">HWK02</strain>
    </source>
</reference>
<evidence type="ECO:0000256" key="1">
    <source>
        <dbReference type="SAM" id="Phobius"/>
    </source>
</evidence>
<keyword evidence="3" id="KW-1185">Reference proteome</keyword>